<dbReference type="GO" id="GO:0032259">
    <property type="term" value="P:methylation"/>
    <property type="evidence" value="ECO:0007669"/>
    <property type="project" value="UniProtKB-KW"/>
</dbReference>
<feature type="compositionally biased region" description="Basic residues" evidence="3">
    <location>
        <begin position="313"/>
        <end position="326"/>
    </location>
</feature>
<gene>
    <name evidence="5" type="ORF">I7412_24525</name>
</gene>
<feature type="domain" description="DNA methylase N-4/N-6" evidence="4">
    <location>
        <begin position="35"/>
        <end position="85"/>
    </location>
</feature>
<feature type="region of interest" description="Disordered" evidence="3">
    <location>
        <begin position="138"/>
        <end position="168"/>
    </location>
</feature>
<reference evidence="5" key="1">
    <citation type="submission" date="2020-12" db="EMBL/GenBank/DDBJ databases">
        <title>Genomic characterization of non-nitrogen-fixing Frankia strains.</title>
        <authorList>
            <person name="Carlos-Shanley C."/>
            <person name="Guerra T."/>
            <person name="Hahn D."/>
        </authorList>
    </citation>
    <scope>NUCLEOTIDE SEQUENCE</scope>
    <source>
        <strain evidence="5">CN6</strain>
    </source>
</reference>
<dbReference type="InterPro" id="IPR002941">
    <property type="entry name" value="DNA_methylase_N4/N6"/>
</dbReference>
<evidence type="ECO:0000256" key="3">
    <source>
        <dbReference type="SAM" id="MobiDB-lite"/>
    </source>
</evidence>
<feature type="region of interest" description="Disordered" evidence="3">
    <location>
        <begin position="303"/>
        <end position="326"/>
    </location>
</feature>
<dbReference type="Proteomes" id="UP000604475">
    <property type="component" value="Unassembled WGS sequence"/>
</dbReference>
<organism evidence="5 6">
    <name type="scientific">Frankia nepalensis</name>
    <dbReference type="NCBI Taxonomy" id="1836974"/>
    <lineage>
        <taxon>Bacteria</taxon>
        <taxon>Bacillati</taxon>
        <taxon>Actinomycetota</taxon>
        <taxon>Actinomycetes</taxon>
        <taxon>Frankiales</taxon>
        <taxon>Frankiaceae</taxon>
        <taxon>Frankia</taxon>
    </lineage>
</organism>
<keyword evidence="1 5" id="KW-0489">Methyltransferase</keyword>
<evidence type="ECO:0000256" key="1">
    <source>
        <dbReference type="ARBA" id="ARBA00022603"/>
    </source>
</evidence>
<dbReference type="Gene3D" id="3.40.50.150">
    <property type="entry name" value="Vaccinia Virus protein VP39"/>
    <property type="match status" value="1"/>
</dbReference>
<dbReference type="EMBL" id="JAEACQ010000245">
    <property type="protein sequence ID" value="MBL7630267.1"/>
    <property type="molecule type" value="Genomic_DNA"/>
</dbReference>
<keyword evidence="2" id="KW-0808">Transferase</keyword>
<feature type="compositionally biased region" description="Low complexity" evidence="3">
    <location>
        <begin position="151"/>
        <end position="160"/>
    </location>
</feature>
<dbReference type="GO" id="GO:0008170">
    <property type="term" value="F:N-methyltransferase activity"/>
    <property type="evidence" value="ECO:0007669"/>
    <property type="project" value="InterPro"/>
</dbReference>
<protein>
    <submittedName>
        <fullName evidence="5">SAM-dependent methyltransferase</fullName>
    </submittedName>
</protein>
<dbReference type="AlphaFoldDB" id="A0A937RHJ1"/>
<sequence>MPDARWLSVWPTGQQDLAQQLLAGGYLPATEADGAAIPPAVAAHAIAAYSRPGDVVYDPDCGTGTVCVEAVRARRHAVGATADPRCWELARANLTLTKRHGATGDGMILDGVADGWSRTGLAAPVDLVLTAARATDLAISGPGPDRDSSPDPDGADGPSPETDPGRADRLRARLSDYTRLTRPGGLLVIVGRPGPCRDGAHLAGVREPLVELLIAGRAAGLAPVDRCVALTAAITTAGLRSHLASRPGSADPGDSARPLGVAPAQAGGRPSHLPAHLDVVVFRRVAVVSAAASAAAWPSAAADRQAAASRIARTTRRLRRPVPRAA</sequence>
<dbReference type="GO" id="GO:0003677">
    <property type="term" value="F:DNA binding"/>
    <property type="evidence" value="ECO:0007669"/>
    <property type="project" value="InterPro"/>
</dbReference>
<comment type="caution">
    <text evidence="5">The sequence shown here is derived from an EMBL/GenBank/DDBJ whole genome shotgun (WGS) entry which is preliminary data.</text>
</comment>
<dbReference type="InterPro" id="IPR029063">
    <property type="entry name" value="SAM-dependent_MTases_sf"/>
</dbReference>
<dbReference type="Pfam" id="PF01555">
    <property type="entry name" value="N6_N4_Mtase"/>
    <property type="match status" value="1"/>
</dbReference>
<accession>A0A937RHJ1</accession>
<dbReference type="SUPFAM" id="SSF53335">
    <property type="entry name" value="S-adenosyl-L-methionine-dependent methyltransferases"/>
    <property type="match status" value="1"/>
</dbReference>
<proteinExistence type="predicted"/>
<evidence type="ECO:0000259" key="4">
    <source>
        <dbReference type="Pfam" id="PF01555"/>
    </source>
</evidence>
<evidence type="ECO:0000256" key="2">
    <source>
        <dbReference type="ARBA" id="ARBA00022679"/>
    </source>
</evidence>
<name>A0A937RHJ1_9ACTN</name>
<keyword evidence="6" id="KW-1185">Reference proteome</keyword>
<feature type="region of interest" description="Disordered" evidence="3">
    <location>
        <begin position="242"/>
        <end position="268"/>
    </location>
</feature>
<evidence type="ECO:0000313" key="6">
    <source>
        <dbReference type="Proteomes" id="UP000604475"/>
    </source>
</evidence>
<evidence type="ECO:0000313" key="5">
    <source>
        <dbReference type="EMBL" id="MBL7630267.1"/>
    </source>
</evidence>
<feature type="compositionally biased region" description="Low complexity" evidence="3">
    <location>
        <begin position="303"/>
        <end position="312"/>
    </location>
</feature>